<dbReference type="Proteomes" id="UP000593994">
    <property type="component" value="Chromosome"/>
</dbReference>
<keyword evidence="1" id="KW-0812">Transmembrane</keyword>
<feature type="transmembrane region" description="Helical" evidence="1">
    <location>
        <begin position="502"/>
        <end position="522"/>
    </location>
</feature>
<keyword evidence="1" id="KW-1133">Transmembrane helix</keyword>
<proteinExistence type="predicted"/>
<dbReference type="EMBL" id="CP054492">
    <property type="protein sequence ID" value="QOY50955.1"/>
    <property type="molecule type" value="Genomic_DNA"/>
</dbReference>
<reference evidence="2 3" key="1">
    <citation type="submission" date="2020-05" db="EMBL/GenBank/DDBJ databases">
        <title>Sulfurimonas marisnigri, sp. nov., and Sulfurimonas baltica, sp. nov., manganese oxide reducing chemolithoautotrophs of the class Epsilonproteobacteria isolated from the pelagic redoxclines of the Black and Baltic Seas and emended description of the genus Sulfurimonas.</title>
        <authorList>
            <person name="Henkel J.V."/>
            <person name="Laudan C."/>
            <person name="Werner J."/>
            <person name="Neu T."/>
            <person name="Plewe S."/>
            <person name="Sproer C."/>
            <person name="Bunk B."/>
            <person name="Schulz-Vogt H.N."/>
        </authorList>
    </citation>
    <scope>NUCLEOTIDE SEQUENCE [LARGE SCALE GENOMIC DNA]</scope>
    <source>
        <strain evidence="2 3">GD2</strain>
    </source>
</reference>
<evidence type="ECO:0000313" key="3">
    <source>
        <dbReference type="Proteomes" id="UP000593994"/>
    </source>
</evidence>
<protein>
    <submittedName>
        <fullName evidence="2">Uncharacterized protein</fullName>
    </submittedName>
</protein>
<evidence type="ECO:0000313" key="2">
    <source>
        <dbReference type="EMBL" id="QOY50955.1"/>
    </source>
</evidence>
<name>A0A7S7RM51_9BACT</name>
<evidence type="ECO:0000256" key="1">
    <source>
        <dbReference type="SAM" id="Phobius"/>
    </source>
</evidence>
<dbReference type="AlphaFoldDB" id="A0A7S7RM51"/>
<sequence length="546" mass="63776">MQETNELTITRQEAMDAIGKVIPSRHTSFFIIPIPHGVFDGIVDKKNFQRDKTTSKIYNNFFVNGRGESFVKVIKGNGWEFLNESSKEKKPGYEDIKEYIYTRFFSQYNEETKSAFFHNKNNMIFQKQQENTDWKLKLDSHDINFKMDSLQLWILDNNIAFLVLETSLHNTHKIADISSVFNQKMRDFIQLNIDFKEKIVVYSSANTDFLKTLFKSFSTDQFSGDELFNIDLEHIDKTNKYHAIYKSAVTAKMISMTHINEDGFEKVNDTVHCVNAKERVNDTILIQTPVTNEIKYTEINSIDYMSESTYALATFSSFNSEEWLSESSESYIYEKISNSSYSPFKYWNALALKDSLTFLGIREGNDYYFNEGQKNEVFLIYMLNLYINYNIKIFEQKLIDSEFTDIDRHNELYKQMQRLKNEYFSSEVARRFQPNELNIVIQKGMGYLDVYNEVENNIAKTLDITRDNIANTLKVLGTLLSVILLFGDDIKNTEIFKYTMQLITSNVSISGAIALVTIILSIKYKRVAYVKSRQLMNFIMKSLKSY</sequence>
<keyword evidence="1" id="KW-0472">Membrane</keyword>
<gene>
    <name evidence="2" type="ORF">HUE88_07300</name>
</gene>
<accession>A0A7S7RM51</accession>
<dbReference type="RefSeq" id="WP_194368075.1">
    <property type="nucleotide sequence ID" value="NZ_CP054492.1"/>
</dbReference>
<keyword evidence="3" id="KW-1185">Reference proteome</keyword>
<organism evidence="2 3">
    <name type="scientific">Candidatus Sulfurimonas baltica</name>
    <dbReference type="NCBI Taxonomy" id="2740404"/>
    <lineage>
        <taxon>Bacteria</taxon>
        <taxon>Pseudomonadati</taxon>
        <taxon>Campylobacterota</taxon>
        <taxon>Epsilonproteobacteria</taxon>
        <taxon>Campylobacterales</taxon>
        <taxon>Sulfurimonadaceae</taxon>
        <taxon>Sulfurimonas</taxon>
    </lineage>
</organism>
<dbReference type="KEGG" id="sbal:HUE88_07300"/>